<gene>
    <name evidence="1" type="ORF">ALP52_00592</name>
</gene>
<comment type="caution">
    <text evidence="1">The sequence shown here is derived from an EMBL/GenBank/DDBJ whole genome shotgun (WGS) entry which is preliminary data.</text>
</comment>
<name>A0A3M5JAJ6_PSEA0</name>
<accession>A0A3M5JAJ6</accession>
<sequence>MNEIWQRERDRREAIWQLAELQPGDQKARPILQRMDELERLDREQPLAECALDLQQLSELPHEPHKIGCWIIRDGDIPQPWLSRFAIALGPAARVVEGFYWHDWTDFLHYWAKENDHITRHRQELDDAD</sequence>
<dbReference type="AlphaFoldDB" id="A0A3M5JAJ6"/>
<evidence type="ECO:0000313" key="1">
    <source>
        <dbReference type="EMBL" id="RMT20457.1"/>
    </source>
</evidence>
<evidence type="ECO:0000313" key="2">
    <source>
        <dbReference type="Proteomes" id="UP000276194"/>
    </source>
</evidence>
<protein>
    <submittedName>
        <fullName evidence="1">Uncharacterized protein</fullName>
    </submittedName>
</protein>
<reference evidence="1 2" key="1">
    <citation type="submission" date="2018-08" db="EMBL/GenBank/DDBJ databases">
        <title>Recombination of ecologically and evolutionarily significant loci maintains genetic cohesion in the Pseudomonas syringae species complex.</title>
        <authorList>
            <person name="Dillon M."/>
            <person name="Thakur S."/>
            <person name="Almeida R.N.D."/>
            <person name="Weir B.S."/>
            <person name="Guttman D.S."/>
        </authorList>
    </citation>
    <scope>NUCLEOTIDE SEQUENCE [LARGE SCALE GENOMIC DNA]</scope>
    <source>
        <strain evidence="1 2">ICMP 6941</strain>
    </source>
</reference>
<dbReference type="EMBL" id="RBTD01000214">
    <property type="protein sequence ID" value="RMT20457.1"/>
    <property type="molecule type" value="Genomic_DNA"/>
</dbReference>
<dbReference type="RefSeq" id="WP_122322249.1">
    <property type="nucleotide sequence ID" value="NZ_RBTD01000214.1"/>
</dbReference>
<organism evidence="1 2">
    <name type="scientific">Pseudomonas amygdali pv. mori</name>
    <dbReference type="NCBI Taxonomy" id="34065"/>
    <lineage>
        <taxon>Bacteria</taxon>
        <taxon>Pseudomonadati</taxon>
        <taxon>Pseudomonadota</taxon>
        <taxon>Gammaproteobacteria</taxon>
        <taxon>Pseudomonadales</taxon>
        <taxon>Pseudomonadaceae</taxon>
        <taxon>Pseudomonas</taxon>
        <taxon>Pseudomonas amygdali</taxon>
    </lineage>
</organism>
<dbReference type="Proteomes" id="UP000276194">
    <property type="component" value="Unassembled WGS sequence"/>
</dbReference>
<proteinExistence type="predicted"/>